<dbReference type="Proteomes" id="UP000634919">
    <property type="component" value="Unassembled WGS sequence"/>
</dbReference>
<dbReference type="InterPro" id="IPR029058">
    <property type="entry name" value="AB_hydrolase_fold"/>
</dbReference>
<keyword evidence="2" id="KW-1185">Reference proteome</keyword>
<dbReference type="PANTHER" id="PTHR35602:SF3">
    <property type="entry name" value="ESTERASE YQIA"/>
    <property type="match status" value="1"/>
</dbReference>
<dbReference type="Pfam" id="PF05728">
    <property type="entry name" value="UPF0227"/>
    <property type="match status" value="1"/>
</dbReference>
<organism evidence="1 2">
    <name type="scientific">Comamonas avium</name>
    <dbReference type="NCBI Taxonomy" id="2762231"/>
    <lineage>
        <taxon>Bacteria</taxon>
        <taxon>Pseudomonadati</taxon>
        <taxon>Pseudomonadota</taxon>
        <taxon>Betaproteobacteria</taxon>
        <taxon>Burkholderiales</taxon>
        <taxon>Comamonadaceae</taxon>
        <taxon>Comamonas</taxon>
    </lineage>
</organism>
<dbReference type="SUPFAM" id="SSF53474">
    <property type="entry name" value="alpha/beta-Hydrolases"/>
    <property type="match status" value="1"/>
</dbReference>
<proteinExistence type="predicted"/>
<evidence type="ECO:0000313" key="2">
    <source>
        <dbReference type="Proteomes" id="UP000634919"/>
    </source>
</evidence>
<sequence>MPTTHLLYLHGFRSSPQSNKARTMAHYVQGQHPSVTWYCPQLPPSPKAAMDMVMAHVQDWPSAQMAVIGSSLGGYYATWVAHQKHCKSVLLNPAVYPDHSLEHHIGQQTSWHNPQEAFFFKPEYIQQLRDLALHDLAAPAPQLGIFAKGDEVLDWRQMVARYPEAEQVILEGGDHAISDFDSHISRILDFLDLA</sequence>
<evidence type="ECO:0000313" key="1">
    <source>
        <dbReference type="EMBL" id="MBD7960734.1"/>
    </source>
</evidence>
<reference evidence="1 2" key="1">
    <citation type="submission" date="2020-08" db="EMBL/GenBank/DDBJ databases">
        <title>A Genomic Blueprint of the Chicken Gut Microbiome.</title>
        <authorList>
            <person name="Gilroy R."/>
            <person name="Ravi A."/>
            <person name="Getino M."/>
            <person name="Pursley I."/>
            <person name="Horton D.L."/>
            <person name="Alikhan N.-F."/>
            <person name="Baker D."/>
            <person name="Gharbi K."/>
            <person name="Hall N."/>
            <person name="Watson M."/>
            <person name="Adriaenssens E.M."/>
            <person name="Foster-Nyarko E."/>
            <person name="Jarju S."/>
            <person name="Secka A."/>
            <person name="Antonio M."/>
            <person name="Oren A."/>
            <person name="Chaudhuri R."/>
            <person name="La Ragione R.M."/>
            <person name="Hildebrand F."/>
            <person name="Pallen M.J."/>
        </authorList>
    </citation>
    <scope>NUCLEOTIDE SEQUENCE [LARGE SCALE GENOMIC DNA]</scope>
    <source>
        <strain evidence="1 2">Sa2CVA6</strain>
    </source>
</reference>
<name>A0ABR8SC85_9BURK</name>
<gene>
    <name evidence="1" type="ORF">H9646_09550</name>
</gene>
<comment type="caution">
    <text evidence="1">The sequence shown here is derived from an EMBL/GenBank/DDBJ whole genome shotgun (WGS) entry which is preliminary data.</text>
</comment>
<dbReference type="PANTHER" id="PTHR35602">
    <property type="entry name" value="ESTERASE YQIA-RELATED"/>
    <property type="match status" value="1"/>
</dbReference>
<dbReference type="RefSeq" id="WP_191723130.1">
    <property type="nucleotide sequence ID" value="NZ_JACSQK010000004.1"/>
</dbReference>
<dbReference type="EMBL" id="JACSQK010000004">
    <property type="protein sequence ID" value="MBD7960734.1"/>
    <property type="molecule type" value="Genomic_DNA"/>
</dbReference>
<protein>
    <submittedName>
        <fullName evidence="1">Esterase</fullName>
    </submittedName>
</protein>
<accession>A0ABR8SC85</accession>
<dbReference type="Gene3D" id="3.40.50.1820">
    <property type="entry name" value="alpha/beta hydrolase"/>
    <property type="match status" value="1"/>
</dbReference>
<dbReference type="InterPro" id="IPR008886">
    <property type="entry name" value="UPF0227/Esterase_YqiA"/>
</dbReference>